<sequence>MSSAHDTIMSFAGPESVKEYKSKSRTSADEDMAATSVLEKTQDPTTLKRNLRRTKSTQASPTTNEAADMSNKSSTRLSTANSSEGITTRLASSSKKVGRVDHNTKTLVNLSKDLRAVAKEESLQGKKRAAEDRKCGRAKRQVRPSQELGLAYNSIKAINMPPRIGQVPGQVPPAPVVGRYPFGDTEDYQNSMIIYWLDDLENTYAKTTELYNETFPNDKVTDEAVRRRHIRSLERLQKRYGAKPVVQIGIVGRNIARRGRPRAPRLSGIEPEHGPSDTVAPFDEQAEDDVSAKGDDSVRTSQFPPKGNSTKVMNQVEREKRNHKGHDFDKACIVVWRDANKLSFKDIRAKLDDEHGWSLGEPTVKKEYTRARARIWGTASPDTAVDEDEESRGKAVEDGDGEDVDTKDDLVEQEEM</sequence>
<feature type="region of interest" description="Disordered" evidence="1">
    <location>
        <begin position="259"/>
        <end position="312"/>
    </location>
</feature>
<dbReference type="Proteomes" id="UP001199106">
    <property type="component" value="Unassembled WGS sequence"/>
</dbReference>
<keyword evidence="3" id="KW-1185">Reference proteome</keyword>
<reference evidence="2" key="1">
    <citation type="submission" date="2021-07" db="EMBL/GenBank/DDBJ databases">
        <title>Genome Resource of American Ginseng Black Spot Pathogen Alternaria panax.</title>
        <authorList>
            <person name="Qiu C."/>
            <person name="Wang W."/>
            <person name="Liu Z."/>
        </authorList>
    </citation>
    <scope>NUCLEOTIDE SEQUENCE</scope>
    <source>
        <strain evidence="2">BNCC115425</strain>
    </source>
</reference>
<evidence type="ECO:0000313" key="2">
    <source>
        <dbReference type="EMBL" id="KAG9192009.1"/>
    </source>
</evidence>
<evidence type="ECO:0000256" key="1">
    <source>
        <dbReference type="SAM" id="MobiDB-lite"/>
    </source>
</evidence>
<feature type="compositionally biased region" description="Acidic residues" evidence="1">
    <location>
        <begin position="398"/>
        <end position="416"/>
    </location>
</feature>
<organism evidence="2 3">
    <name type="scientific">Alternaria panax</name>
    <dbReference type="NCBI Taxonomy" id="48097"/>
    <lineage>
        <taxon>Eukaryota</taxon>
        <taxon>Fungi</taxon>
        <taxon>Dikarya</taxon>
        <taxon>Ascomycota</taxon>
        <taxon>Pezizomycotina</taxon>
        <taxon>Dothideomycetes</taxon>
        <taxon>Pleosporomycetidae</taxon>
        <taxon>Pleosporales</taxon>
        <taxon>Pleosporineae</taxon>
        <taxon>Pleosporaceae</taxon>
        <taxon>Alternaria</taxon>
        <taxon>Alternaria sect. Panax</taxon>
    </lineage>
</organism>
<protein>
    <submittedName>
        <fullName evidence="2">Uncharacterized protein</fullName>
    </submittedName>
</protein>
<feature type="region of interest" description="Disordered" evidence="1">
    <location>
        <begin position="1"/>
        <end position="98"/>
    </location>
</feature>
<comment type="caution">
    <text evidence="2">The sequence shown here is derived from an EMBL/GenBank/DDBJ whole genome shotgun (WGS) entry which is preliminary data.</text>
</comment>
<feature type="compositionally biased region" description="Basic and acidic residues" evidence="1">
    <location>
        <begin position="16"/>
        <end position="28"/>
    </location>
</feature>
<dbReference type="EMBL" id="JAANER010000003">
    <property type="protein sequence ID" value="KAG9192009.1"/>
    <property type="molecule type" value="Genomic_DNA"/>
</dbReference>
<feature type="compositionally biased region" description="Polar residues" evidence="1">
    <location>
        <begin position="56"/>
        <end position="95"/>
    </location>
</feature>
<feature type="compositionally biased region" description="Polar residues" evidence="1">
    <location>
        <begin position="299"/>
        <end position="312"/>
    </location>
</feature>
<gene>
    <name evidence="2" type="ORF">G6011_10743</name>
</gene>
<dbReference type="AlphaFoldDB" id="A0AAD4NR56"/>
<feature type="region of interest" description="Disordered" evidence="1">
    <location>
        <begin position="377"/>
        <end position="416"/>
    </location>
</feature>
<evidence type="ECO:0000313" key="3">
    <source>
        <dbReference type="Proteomes" id="UP001199106"/>
    </source>
</evidence>
<accession>A0AAD4NR56</accession>
<name>A0AAD4NR56_9PLEO</name>
<proteinExistence type="predicted"/>